<evidence type="ECO:0000256" key="1">
    <source>
        <dbReference type="SAM" id="MobiDB-lite"/>
    </source>
</evidence>
<name>A0A4R6Y5C6_9BURK</name>
<dbReference type="PANTHER" id="PTHR24074">
    <property type="entry name" value="CO-CHAPERONE PROTEIN DJLA"/>
    <property type="match status" value="1"/>
</dbReference>
<dbReference type="Pfam" id="PF00226">
    <property type="entry name" value="DnaJ"/>
    <property type="match status" value="1"/>
</dbReference>
<proteinExistence type="predicted"/>
<dbReference type="RefSeq" id="WP_133621311.1">
    <property type="nucleotide sequence ID" value="NZ_SNZE01000024.1"/>
</dbReference>
<dbReference type="InterPro" id="IPR050817">
    <property type="entry name" value="DjlA_DnaK_co-chaperone"/>
</dbReference>
<dbReference type="InterPro" id="IPR001623">
    <property type="entry name" value="DnaJ_domain"/>
</dbReference>
<organism evidence="3 4">
    <name type="scientific">Hydromonas duriensis</name>
    <dbReference type="NCBI Taxonomy" id="1527608"/>
    <lineage>
        <taxon>Bacteria</taxon>
        <taxon>Pseudomonadati</taxon>
        <taxon>Pseudomonadota</taxon>
        <taxon>Betaproteobacteria</taxon>
        <taxon>Burkholderiales</taxon>
        <taxon>Burkholderiaceae</taxon>
        <taxon>Hydromonas</taxon>
    </lineage>
</organism>
<dbReference type="AlphaFoldDB" id="A0A4R6Y5C6"/>
<dbReference type="Proteomes" id="UP000294480">
    <property type="component" value="Unassembled WGS sequence"/>
</dbReference>
<dbReference type="InterPro" id="IPR036869">
    <property type="entry name" value="J_dom_sf"/>
</dbReference>
<dbReference type="OrthoDB" id="8960697at2"/>
<dbReference type="SMART" id="SM00271">
    <property type="entry name" value="DnaJ"/>
    <property type="match status" value="1"/>
</dbReference>
<feature type="domain" description="J" evidence="2">
    <location>
        <begin position="3"/>
        <end position="68"/>
    </location>
</feature>
<accession>A0A4R6Y5C6</accession>
<comment type="caution">
    <text evidence="3">The sequence shown here is derived from an EMBL/GenBank/DDBJ whole genome shotgun (WGS) entry which is preliminary data.</text>
</comment>
<dbReference type="EMBL" id="SNZE01000024">
    <property type="protein sequence ID" value="TDR30246.1"/>
    <property type="molecule type" value="Genomic_DNA"/>
</dbReference>
<dbReference type="Gene3D" id="1.10.287.110">
    <property type="entry name" value="DnaJ domain"/>
    <property type="match status" value="1"/>
</dbReference>
<protein>
    <submittedName>
        <fullName evidence="3">DnaJ-like protein</fullName>
    </submittedName>
</protein>
<dbReference type="PRINTS" id="PR00625">
    <property type="entry name" value="JDOMAIN"/>
</dbReference>
<dbReference type="SUPFAM" id="SSF46565">
    <property type="entry name" value="Chaperone J-domain"/>
    <property type="match status" value="1"/>
</dbReference>
<evidence type="ECO:0000259" key="2">
    <source>
        <dbReference type="PROSITE" id="PS50076"/>
    </source>
</evidence>
<keyword evidence="4" id="KW-1185">Reference proteome</keyword>
<dbReference type="CDD" id="cd06257">
    <property type="entry name" value="DnaJ"/>
    <property type="match status" value="1"/>
</dbReference>
<evidence type="ECO:0000313" key="4">
    <source>
        <dbReference type="Proteomes" id="UP000294480"/>
    </source>
</evidence>
<evidence type="ECO:0000313" key="3">
    <source>
        <dbReference type="EMBL" id="TDR30246.1"/>
    </source>
</evidence>
<gene>
    <name evidence="3" type="ORF">DFR44_12422</name>
</gene>
<dbReference type="PROSITE" id="PS50076">
    <property type="entry name" value="DNAJ_2"/>
    <property type="match status" value="1"/>
</dbReference>
<feature type="region of interest" description="Disordered" evidence="1">
    <location>
        <begin position="72"/>
        <end position="124"/>
    </location>
</feature>
<sequence>MSTYYETLGVSQTAPQEVIKAAYKVLAQKYHPDRNANGPNTTKKMQLINEAYRILSNPAERAKYDDELLNQRQQKQRDEKAKAAGNERQNAYASQQRQRQTQESNQEQSNRWPNEPQPQTPNAENKSKFWEWIAKPFLIILISGTVAKGCVHAIMTTPTHHYVPPPTVSQPQQVQAPIVSNPIQTSIVEQQSAQPINAPFVEQYQQAKVRNDTSRDTINQVWNNLPASVKSGGLSNQKQWIQSKQTKCGVVDQKRQTYISFNFFASDVNLPTEIQLLDCDTAENNARTEVLKQEAQVATSAPALSKECAQIVKNDMYYRAVSLECKFPKRRADNYFSSQYNAQGCPALSDADVAQVAESIRSNINSKLSNLSRPNFCAGEYDYWNKLDSSVNAQQILG</sequence>
<feature type="compositionally biased region" description="Low complexity" evidence="1">
    <location>
        <begin position="94"/>
        <end position="111"/>
    </location>
</feature>
<reference evidence="3 4" key="1">
    <citation type="submission" date="2019-03" db="EMBL/GenBank/DDBJ databases">
        <title>Genomic Encyclopedia of Type Strains, Phase IV (KMG-IV): sequencing the most valuable type-strain genomes for metagenomic binning, comparative biology and taxonomic classification.</title>
        <authorList>
            <person name="Goeker M."/>
        </authorList>
    </citation>
    <scope>NUCLEOTIDE SEQUENCE [LARGE SCALE GENOMIC DNA]</scope>
    <source>
        <strain evidence="3 4">DSM 102852</strain>
    </source>
</reference>